<organism evidence="1 2">
    <name type="scientific">Neorhizobium galegae bv. officinalis</name>
    <dbReference type="NCBI Taxonomy" id="323656"/>
    <lineage>
        <taxon>Bacteria</taxon>
        <taxon>Pseudomonadati</taxon>
        <taxon>Pseudomonadota</taxon>
        <taxon>Alphaproteobacteria</taxon>
        <taxon>Hyphomicrobiales</taxon>
        <taxon>Rhizobiaceae</taxon>
        <taxon>Rhizobium/Agrobacterium group</taxon>
        <taxon>Neorhizobium</taxon>
    </lineage>
</organism>
<dbReference type="InterPro" id="IPR011006">
    <property type="entry name" value="CheY-like_superfamily"/>
</dbReference>
<sequence length="142" mass="15952">MENREHEPVLLLEDQALIAIYMEELLHEAGFDNISTLSSCAAAAEWLQKNTPELAVIETRLRDEPCDAIAAVLNQRGVPYIVHSVERDGSGNHPYMGTKCKWIDKPCDPDEFVKAVKECVPSRRKPAPAASGIQYQEQCHHR</sequence>
<dbReference type="SUPFAM" id="SSF52172">
    <property type="entry name" value="CheY-like"/>
    <property type="match status" value="1"/>
</dbReference>
<dbReference type="Gene3D" id="3.40.50.2300">
    <property type="match status" value="1"/>
</dbReference>
<name>A0A0T7FFU2_NEOGA</name>
<evidence type="ECO:0000313" key="1">
    <source>
        <dbReference type="EMBL" id="CDZ33896.1"/>
    </source>
</evidence>
<protein>
    <recommendedName>
        <fullName evidence="3">Response regulator</fullName>
    </recommendedName>
</protein>
<dbReference type="RefSeq" id="WP_046666262.1">
    <property type="nucleotide sequence ID" value="NZ_CCRH01000005.1"/>
</dbReference>
<evidence type="ECO:0008006" key="3">
    <source>
        <dbReference type="Google" id="ProtNLM"/>
    </source>
</evidence>
<proteinExistence type="predicted"/>
<evidence type="ECO:0000313" key="2">
    <source>
        <dbReference type="Proteomes" id="UP000046176"/>
    </source>
</evidence>
<dbReference type="OrthoDB" id="7950403at2"/>
<dbReference type="AlphaFoldDB" id="A0A0T7FFU2"/>
<dbReference type="Proteomes" id="UP000046176">
    <property type="component" value="Unassembled WGS sequence"/>
</dbReference>
<reference evidence="1 2" key="1">
    <citation type="submission" date="2014-08" db="EMBL/GenBank/DDBJ databases">
        <authorList>
            <person name="Chen Y.-H."/>
        </authorList>
    </citation>
    <scope>NUCLEOTIDE SEQUENCE [LARGE SCALE GENOMIC DNA]</scope>
</reference>
<dbReference type="EMBL" id="CCRH01000005">
    <property type="protein sequence ID" value="CDZ33896.1"/>
    <property type="molecule type" value="Genomic_DNA"/>
</dbReference>
<gene>
    <name evidence="1" type="ORF">NGAL_HAMBI1145_20350</name>
</gene>
<accession>A0A0T7FFU2</accession>